<keyword evidence="2" id="KW-0472">Membrane</keyword>
<evidence type="ECO:0000313" key="5">
    <source>
        <dbReference type="Proteomes" id="UP000268446"/>
    </source>
</evidence>
<protein>
    <recommendedName>
        <fullName evidence="7">Transglutaminase-like domain-containing protein</fullName>
    </recommendedName>
</protein>
<keyword evidence="2" id="KW-1133">Transmembrane helix</keyword>
<organism evidence="4 6">
    <name type="scientific">Thermoproteota archaeon</name>
    <dbReference type="NCBI Taxonomy" id="2056631"/>
    <lineage>
        <taxon>Archaea</taxon>
        <taxon>Thermoproteota</taxon>
    </lineage>
</organism>
<evidence type="ECO:0000313" key="4">
    <source>
        <dbReference type="EMBL" id="RLE54699.1"/>
    </source>
</evidence>
<feature type="transmembrane region" description="Helical" evidence="2">
    <location>
        <begin position="14"/>
        <end position="36"/>
    </location>
</feature>
<dbReference type="Proteomes" id="UP000269499">
    <property type="component" value="Unassembled WGS sequence"/>
</dbReference>
<dbReference type="Gene3D" id="3.10.620.30">
    <property type="match status" value="1"/>
</dbReference>
<proteinExistence type="predicted"/>
<feature type="coiled-coil region" evidence="1">
    <location>
        <begin position="42"/>
        <end position="111"/>
    </location>
</feature>
<reference evidence="5 6" key="1">
    <citation type="submission" date="2018-06" db="EMBL/GenBank/DDBJ databases">
        <title>Extensive metabolic versatility and redundancy in microbially diverse, dynamic hydrothermal sediments.</title>
        <authorList>
            <person name="Dombrowski N."/>
            <person name="Teske A."/>
            <person name="Baker B.J."/>
        </authorList>
    </citation>
    <scope>NUCLEOTIDE SEQUENCE [LARGE SCALE GENOMIC DNA]</scope>
    <source>
        <strain evidence="4">B20_G2</strain>
        <strain evidence="3">B29_G17</strain>
    </source>
</reference>
<evidence type="ECO:0000313" key="6">
    <source>
        <dbReference type="Proteomes" id="UP000269499"/>
    </source>
</evidence>
<dbReference type="Gene3D" id="6.10.250.3110">
    <property type="match status" value="1"/>
</dbReference>
<evidence type="ECO:0000256" key="1">
    <source>
        <dbReference type="SAM" id="Coils"/>
    </source>
</evidence>
<dbReference type="Proteomes" id="UP000268446">
    <property type="component" value="Unassembled WGS sequence"/>
</dbReference>
<dbReference type="EMBL" id="QMQZ01000032">
    <property type="protein sequence ID" value="RLE51767.1"/>
    <property type="molecule type" value="Genomic_DNA"/>
</dbReference>
<dbReference type="InterPro" id="IPR038765">
    <property type="entry name" value="Papain-like_cys_pep_sf"/>
</dbReference>
<dbReference type="AlphaFoldDB" id="A0A497F612"/>
<accession>A0A497F612</accession>
<evidence type="ECO:0000256" key="2">
    <source>
        <dbReference type="SAM" id="Phobius"/>
    </source>
</evidence>
<evidence type="ECO:0000313" key="3">
    <source>
        <dbReference type="EMBL" id="RLE51767.1"/>
    </source>
</evidence>
<dbReference type="EMBL" id="QMRA01000018">
    <property type="protein sequence ID" value="RLE54699.1"/>
    <property type="molecule type" value="Genomic_DNA"/>
</dbReference>
<sequence length="322" mass="37109">MEVDASAVARRSRVSGSAVAIILLILVCGVLGAYNFSLQLRLSGLIDENDQLRSELSRLQFEISQLRSEYDSLKLEYDSLYDDYISLQSDYSALSNEYEALRAEFDRLKFEYDLIFEEAPSDCVAVTVVYYTKFGLERHIMTLSIPYDVYEYYSEKPHPSIPISNLEVARVYITPDEPIIQEIVSRIRSETEGEEELANALLDFVQDKEYALCVRYYPTYEFKYPVETLVEMGGDCDTHAFLYASLLKAAGFKVLLVFSTDGTHVAVAVHLEEEPKHNLQSSVWYFTYNGLKYYYAETTGWGWRVGDMPEQFKDKSWYLIEV</sequence>
<keyword evidence="1" id="KW-0175">Coiled coil</keyword>
<gene>
    <name evidence="3" type="ORF">DRJ20_01505</name>
    <name evidence="4" type="ORF">DRJ26_01595</name>
</gene>
<comment type="caution">
    <text evidence="4">The sequence shown here is derived from an EMBL/GenBank/DDBJ whole genome shotgun (WGS) entry which is preliminary data.</text>
</comment>
<dbReference type="SUPFAM" id="SSF54001">
    <property type="entry name" value="Cysteine proteinases"/>
    <property type="match status" value="1"/>
</dbReference>
<keyword evidence="2" id="KW-0812">Transmembrane</keyword>
<evidence type="ECO:0008006" key="7">
    <source>
        <dbReference type="Google" id="ProtNLM"/>
    </source>
</evidence>
<name>A0A497F612_9CREN</name>